<keyword evidence="2" id="KW-1185">Reference proteome</keyword>
<accession>A0A3Q3M471</accession>
<protein>
    <submittedName>
        <fullName evidence="1">Uncharacterized protein</fullName>
    </submittedName>
</protein>
<evidence type="ECO:0000313" key="1">
    <source>
        <dbReference type="Ensembl" id="ENSLBEP00000015340.1"/>
    </source>
</evidence>
<proteinExistence type="predicted"/>
<organism evidence="1 2">
    <name type="scientific">Labrus bergylta</name>
    <name type="common">ballan wrasse</name>
    <dbReference type="NCBI Taxonomy" id="56723"/>
    <lineage>
        <taxon>Eukaryota</taxon>
        <taxon>Metazoa</taxon>
        <taxon>Chordata</taxon>
        <taxon>Craniata</taxon>
        <taxon>Vertebrata</taxon>
        <taxon>Euteleostomi</taxon>
        <taxon>Actinopterygii</taxon>
        <taxon>Neopterygii</taxon>
        <taxon>Teleostei</taxon>
        <taxon>Neoteleostei</taxon>
        <taxon>Acanthomorphata</taxon>
        <taxon>Eupercaria</taxon>
        <taxon>Labriformes</taxon>
        <taxon>Labridae</taxon>
        <taxon>Labrus</taxon>
    </lineage>
</organism>
<name>A0A3Q3M471_9LABR</name>
<dbReference type="Ensembl" id="ENSLBET00000016263.1">
    <property type="protein sequence ID" value="ENSLBEP00000015340.1"/>
    <property type="gene ID" value="ENSLBEG00000011946.1"/>
</dbReference>
<dbReference type="AlphaFoldDB" id="A0A3Q3M471"/>
<evidence type="ECO:0000313" key="2">
    <source>
        <dbReference type="Proteomes" id="UP000261660"/>
    </source>
</evidence>
<reference evidence="1" key="1">
    <citation type="submission" date="2025-08" db="UniProtKB">
        <authorList>
            <consortium name="Ensembl"/>
        </authorList>
    </citation>
    <scope>IDENTIFICATION</scope>
</reference>
<reference evidence="1" key="2">
    <citation type="submission" date="2025-09" db="UniProtKB">
        <authorList>
            <consortium name="Ensembl"/>
        </authorList>
    </citation>
    <scope>IDENTIFICATION</scope>
</reference>
<sequence length="72" mass="8107">MPLLAHSIDNTPSMGLLQAPQIGTPILSWQGRVTLTTLVTARSKKHLEVMFTIFPSFKLQRGEDQKHSLYET</sequence>
<dbReference type="InParanoid" id="A0A3Q3M471"/>
<dbReference type="Proteomes" id="UP000261660">
    <property type="component" value="Unplaced"/>
</dbReference>